<reference evidence="1" key="1">
    <citation type="submission" date="2018-05" db="EMBL/GenBank/DDBJ databases">
        <authorList>
            <person name="Lanie J.A."/>
            <person name="Ng W.-L."/>
            <person name="Kazmierczak K.M."/>
            <person name="Andrzejewski T.M."/>
            <person name="Davidsen T.M."/>
            <person name="Wayne K.J."/>
            <person name="Tettelin H."/>
            <person name="Glass J.I."/>
            <person name="Rusch D."/>
            <person name="Podicherti R."/>
            <person name="Tsui H.-C.T."/>
            <person name="Winkler M.E."/>
        </authorList>
    </citation>
    <scope>NUCLEOTIDE SEQUENCE</scope>
</reference>
<dbReference type="AlphaFoldDB" id="A0A383DTW0"/>
<protein>
    <recommendedName>
        <fullName evidence="2">Aldehyde dehydrogenase domain-containing protein</fullName>
    </recommendedName>
</protein>
<proteinExistence type="predicted"/>
<dbReference type="InterPro" id="IPR016161">
    <property type="entry name" value="Ald_DH/histidinol_DH"/>
</dbReference>
<dbReference type="Gene3D" id="3.40.605.10">
    <property type="entry name" value="Aldehyde Dehydrogenase, Chain A, domain 1"/>
    <property type="match status" value="1"/>
</dbReference>
<organism evidence="1">
    <name type="scientific">marine metagenome</name>
    <dbReference type="NCBI Taxonomy" id="408172"/>
    <lineage>
        <taxon>unclassified sequences</taxon>
        <taxon>metagenomes</taxon>
        <taxon>ecological metagenomes</taxon>
    </lineage>
</organism>
<accession>A0A383DTW0</accession>
<dbReference type="GO" id="GO:0016491">
    <property type="term" value="F:oxidoreductase activity"/>
    <property type="evidence" value="ECO:0007669"/>
    <property type="project" value="InterPro"/>
</dbReference>
<evidence type="ECO:0008006" key="2">
    <source>
        <dbReference type="Google" id="ProtNLM"/>
    </source>
</evidence>
<dbReference type="SUPFAM" id="SSF53720">
    <property type="entry name" value="ALDH-like"/>
    <property type="match status" value="1"/>
</dbReference>
<evidence type="ECO:0000313" key="1">
    <source>
        <dbReference type="EMBL" id="SVE47670.1"/>
    </source>
</evidence>
<gene>
    <name evidence="1" type="ORF">METZ01_LOCUS500524</name>
</gene>
<feature type="non-terminal residue" evidence="1">
    <location>
        <position position="59"/>
    </location>
</feature>
<dbReference type="EMBL" id="UINC01219962">
    <property type="protein sequence ID" value="SVE47670.1"/>
    <property type="molecule type" value="Genomic_DNA"/>
</dbReference>
<sequence length="59" mass="6529">MSLAEVKELKSPVKKWVPIKKQLFINGKWVDAKSGKTFEVENPATEDIVANVAEGDKAD</sequence>
<dbReference type="InterPro" id="IPR016162">
    <property type="entry name" value="Ald_DH_N"/>
</dbReference>
<name>A0A383DTW0_9ZZZZ</name>